<sequence>MTNPFTHNDASSTQSLPGRRGYQVSKHSRALELCRIELQSIAVNCSSKPRDLAARGEEARPGVIDAGRRARVVNRGRSSRDCGPMLKKGVVRIEGDGGGGGGGGGANFRRQRRLVVFVGNSCRESQSNSQPADTRGFSDPGGGYSRNAFNQFDQSQPGAKTSACTHQRPQSEAAAEGMIK</sequence>
<evidence type="ECO:0000313" key="3">
    <source>
        <dbReference type="Proteomes" id="UP000054321"/>
    </source>
</evidence>
<evidence type="ECO:0000256" key="1">
    <source>
        <dbReference type="SAM" id="MobiDB-lite"/>
    </source>
</evidence>
<organism evidence="2 3">
    <name type="scientific">Oidiodendron maius (strain Zn)</name>
    <dbReference type="NCBI Taxonomy" id="913774"/>
    <lineage>
        <taxon>Eukaryota</taxon>
        <taxon>Fungi</taxon>
        <taxon>Dikarya</taxon>
        <taxon>Ascomycota</taxon>
        <taxon>Pezizomycotina</taxon>
        <taxon>Leotiomycetes</taxon>
        <taxon>Leotiomycetes incertae sedis</taxon>
        <taxon>Myxotrichaceae</taxon>
        <taxon>Oidiodendron</taxon>
    </lineage>
</organism>
<name>A0A0C3DGF2_OIDMZ</name>
<dbReference type="Proteomes" id="UP000054321">
    <property type="component" value="Unassembled WGS sequence"/>
</dbReference>
<accession>A0A0C3DGF2</accession>
<dbReference type="EMBL" id="KN832876">
    <property type="protein sequence ID" value="KIN01053.1"/>
    <property type="molecule type" value="Genomic_DNA"/>
</dbReference>
<dbReference type="HOGENOM" id="CLU_1496674_0_0_1"/>
<feature type="compositionally biased region" description="Polar residues" evidence="1">
    <location>
        <begin position="147"/>
        <end position="170"/>
    </location>
</feature>
<evidence type="ECO:0000313" key="2">
    <source>
        <dbReference type="EMBL" id="KIN01053.1"/>
    </source>
</evidence>
<feature type="compositionally biased region" description="Polar residues" evidence="1">
    <location>
        <begin position="122"/>
        <end position="132"/>
    </location>
</feature>
<keyword evidence="3" id="KW-1185">Reference proteome</keyword>
<feature type="region of interest" description="Disordered" evidence="1">
    <location>
        <begin position="1"/>
        <end position="22"/>
    </location>
</feature>
<reference evidence="2 3" key="1">
    <citation type="submission" date="2014-04" db="EMBL/GenBank/DDBJ databases">
        <authorList>
            <consortium name="DOE Joint Genome Institute"/>
            <person name="Kuo A."/>
            <person name="Martino E."/>
            <person name="Perotto S."/>
            <person name="Kohler A."/>
            <person name="Nagy L.G."/>
            <person name="Floudas D."/>
            <person name="Copeland A."/>
            <person name="Barry K.W."/>
            <person name="Cichocki N."/>
            <person name="Veneault-Fourrey C."/>
            <person name="LaButti K."/>
            <person name="Lindquist E.A."/>
            <person name="Lipzen A."/>
            <person name="Lundell T."/>
            <person name="Morin E."/>
            <person name="Murat C."/>
            <person name="Sun H."/>
            <person name="Tunlid A."/>
            <person name="Henrissat B."/>
            <person name="Grigoriev I.V."/>
            <person name="Hibbett D.S."/>
            <person name="Martin F."/>
            <person name="Nordberg H.P."/>
            <person name="Cantor M.N."/>
            <person name="Hua S.X."/>
        </authorList>
    </citation>
    <scope>NUCLEOTIDE SEQUENCE [LARGE SCALE GENOMIC DNA]</scope>
    <source>
        <strain evidence="2 3">Zn</strain>
    </source>
</reference>
<dbReference type="InParanoid" id="A0A0C3DGF2"/>
<feature type="region of interest" description="Disordered" evidence="1">
    <location>
        <begin position="121"/>
        <end position="180"/>
    </location>
</feature>
<feature type="compositionally biased region" description="Polar residues" evidence="1">
    <location>
        <begin position="1"/>
        <end position="16"/>
    </location>
</feature>
<protein>
    <submittedName>
        <fullName evidence="2">Uncharacterized protein</fullName>
    </submittedName>
</protein>
<dbReference type="AlphaFoldDB" id="A0A0C3DGF2"/>
<gene>
    <name evidence="2" type="ORF">OIDMADRAFT_54194</name>
</gene>
<reference evidence="3" key="2">
    <citation type="submission" date="2015-01" db="EMBL/GenBank/DDBJ databases">
        <title>Evolutionary Origins and Diversification of the Mycorrhizal Mutualists.</title>
        <authorList>
            <consortium name="DOE Joint Genome Institute"/>
            <consortium name="Mycorrhizal Genomics Consortium"/>
            <person name="Kohler A."/>
            <person name="Kuo A."/>
            <person name="Nagy L.G."/>
            <person name="Floudas D."/>
            <person name="Copeland A."/>
            <person name="Barry K.W."/>
            <person name="Cichocki N."/>
            <person name="Veneault-Fourrey C."/>
            <person name="LaButti K."/>
            <person name="Lindquist E.A."/>
            <person name="Lipzen A."/>
            <person name="Lundell T."/>
            <person name="Morin E."/>
            <person name="Murat C."/>
            <person name="Riley R."/>
            <person name="Ohm R."/>
            <person name="Sun H."/>
            <person name="Tunlid A."/>
            <person name="Henrissat B."/>
            <person name="Grigoriev I.V."/>
            <person name="Hibbett D.S."/>
            <person name="Martin F."/>
        </authorList>
    </citation>
    <scope>NUCLEOTIDE SEQUENCE [LARGE SCALE GENOMIC DNA]</scope>
    <source>
        <strain evidence="3">Zn</strain>
    </source>
</reference>
<proteinExistence type="predicted"/>